<protein>
    <recommendedName>
        <fullName evidence="1">Amidase domain-containing protein</fullName>
    </recommendedName>
</protein>
<dbReference type="Gene3D" id="3.90.1300.10">
    <property type="entry name" value="Amidase signature (AS) domain"/>
    <property type="match status" value="1"/>
</dbReference>
<evidence type="ECO:0000259" key="1">
    <source>
        <dbReference type="Pfam" id="PF01425"/>
    </source>
</evidence>
<comment type="caution">
    <text evidence="2">The sequence shown here is derived from an EMBL/GenBank/DDBJ whole genome shotgun (WGS) entry which is preliminary data.</text>
</comment>
<organism evidence="2 3">
    <name type="scientific">Coleophoma crateriformis</name>
    <dbReference type="NCBI Taxonomy" id="565419"/>
    <lineage>
        <taxon>Eukaryota</taxon>
        <taxon>Fungi</taxon>
        <taxon>Dikarya</taxon>
        <taxon>Ascomycota</taxon>
        <taxon>Pezizomycotina</taxon>
        <taxon>Leotiomycetes</taxon>
        <taxon>Helotiales</taxon>
        <taxon>Dermateaceae</taxon>
        <taxon>Coleophoma</taxon>
    </lineage>
</organism>
<dbReference type="Pfam" id="PF01425">
    <property type="entry name" value="Amidase"/>
    <property type="match status" value="1"/>
</dbReference>
<dbReference type="NCBIfam" id="NF005127">
    <property type="entry name" value="PRK06565.1"/>
    <property type="match status" value="1"/>
</dbReference>
<name>A0A3D8SH27_9HELO</name>
<keyword evidence="3" id="KW-1185">Reference proteome</keyword>
<dbReference type="OrthoDB" id="566138at2759"/>
<dbReference type="Proteomes" id="UP000256328">
    <property type="component" value="Unassembled WGS sequence"/>
</dbReference>
<feature type="domain" description="Amidase" evidence="1">
    <location>
        <begin position="39"/>
        <end position="342"/>
    </location>
</feature>
<dbReference type="InterPro" id="IPR036928">
    <property type="entry name" value="AS_sf"/>
</dbReference>
<evidence type="ECO:0000313" key="2">
    <source>
        <dbReference type="EMBL" id="RDW85630.1"/>
    </source>
</evidence>
<dbReference type="PANTHER" id="PTHR42678:SF11">
    <property type="entry name" value="AMIDASE FAMILY PROTEIN"/>
    <property type="match status" value="1"/>
</dbReference>
<sequence>MASPVSKSPQGKKPGFNVVEASISDLKKALDTGVTTSVELVVAYLHRIGVYDISNTQLNAFTLLNPSVLKEARESDLRRASGLPARALEGIPYTLKDSYKYASLTVAAGSPAFADLLSNEDSYMAHLLRSAGAVLIGKTNMPPLAAGGMQRGHFGRAESPYNAEFLTAAYASGSSNGAATSTAASFAAFGLGSETVSSGRSPASNNALVCYTPSRGVVSCRGLWPLYPTCDVVVPYTRSVADLRLVLEVLTQKDPEKVGDFWREQPFVTLPEPEFAWGSLKPASLKGKRVGVPKAYVGQEDGKPTFVSPGVLALWERARKDLEGLGAEVVTVDFPVVTTYEDDSVSGIVNNVAGFPDDWNSVERGLMVAKGWDKFLVEGGVKTGFKEVDGQKLFPKHADNMTDHFLEGRNMMNYPNLVTLARENPGSLWEIPGIGEALKALEQMRKQVFEDWLESEKLDFVAFPAAGDVGRADLEENMESARHGMLNGVRYSNGNRVLRHLGVPTVSVPMGALDTDMPVNITFAGKAYGDDQLVQWAWAFEEATKRRTVPRSTPVSERPVGGGNFLATLKDGRVYVTGEVEAFVNGVPAELVPVGDGFEVVVDQKALPKPPLVCPFGREEGPETMILLTGKGHEGQVAAELFLLPREKL</sequence>
<gene>
    <name evidence="2" type="ORF">BP5796_03955</name>
</gene>
<dbReference type="PANTHER" id="PTHR42678">
    <property type="entry name" value="AMIDASE"/>
    <property type="match status" value="1"/>
</dbReference>
<evidence type="ECO:0000313" key="3">
    <source>
        <dbReference type="Proteomes" id="UP000256328"/>
    </source>
</evidence>
<accession>A0A3D8SH27</accession>
<dbReference type="AlphaFoldDB" id="A0A3D8SH27"/>
<dbReference type="InterPro" id="IPR023631">
    <property type="entry name" value="Amidase_dom"/>
</dbReference>
<dbReference type="SUPFAM" id="SSF75304">
    <property type="entry name" value="Amidase signature (AS) enzymes"/>
    <property type="match status" value="1"/>
</dbReference>
<reference evidence="2 3" key="1">
    <citation type="journal article" date="2018" name="IMA Fungus">
        <title>IMA Genome-F 9: Draft genome sequence of Annulohypoxylon stygium, Aspergillus mulundensis, Berkeleyomyces basicola (syn. Thielaviopsis basicola), Ceratocystis smalleyi, two Cercospora beticola strains, Coleophoma cylindrospora, Fusarium fracticaudum, Phialophora cf. hyalina, and Morchella septimelata.</title>
        <authorList>
            <person name="Wingfield B.D."/>
            <person name="Bills G.F."/>
            <person name="Dong Y."/>
            <person name="Huang W."/>
            <person name="Nel W.J."/>
            <person name="Swalarsk-Parry B.S."/>
            <person name="Vaghefi N."/>
            <person name="Wilken P.M."/>
            <person name="An Z."/>
            <person name="de Beer Z.W."/>
            <person name="De Vos L."/>
            <person name="Chen L."/>
            <person name="Duong T.A."/>
            <person name="Gao Y."/>
            <person name="Hammerbacher A."/>
            <person name="Kikkert J.R."/>
            <person name="Li Y."/>
            <person name="Li H."/>
            <person name="Li K."/>
            <person name="Li Q."/>
            <person name="Liu X."/>
            <person name="Ma X."/>
            <person name="Naidoo K."/>
            <person name="Pethybridge S.J."/>
            <person name="Sun J."/>
            <person name="Steenkamp E.T."/>
            <person name="van der Nest M.A."/>
            <person name="van Wyk S."/>
            <person name="Wingfield M.J."/>
            <person name="Xiong C."/>
            <person name="Yue Q."/>
            <person name="Zhang X."/>
        </authorList>
    </citation>
    <scope>NUCLEOTIDE SEQUENCE [LARGE SCALE GENOMIC DNA]</scope>
    <source>
        <strain evidence="2 3">BP5796</strain>
    </source>
</reference>
<proteinExistence type="predicted"/>
<dbReference type="EMBL" id="PDLN01000005">
    <property type="protein sequence ID" value="RDW85630.1"/>
    <property type="molecule type" value="Genomic_DNA"/>
</dbReference>